<comment type="caution">
    <text evidence="1">The sequence shown here is derived from an EMBL/GenBank/DDBJ whole genome shotgun (WGS) entry which is preliminary data.</text>
</comment>
<name>A0ABQ9GMN5_9NEOP</name>
<evidence type="ECO:0000313" key="1">
    <source>
        <dbReference type="EMBL" id="KAJ8873280.1"/>
    </source>
</evidence>
<dbReference type="EMBL" id="JARBHB010000011">
    <property type="protein sequence ID" value="KAJ8873280.1"/>
    <property type="molecule type" value="Genomic_DNA"/>
</dbReference>
<accession>A0ABQ9GMN5</accession>
<protein>
    <submittedName>
        <fullName evidence="1">Uncharacterized protein</fullName>
    </submittedName>
</protein>
<organism evidence="1 2">
    <name type="scientific">Dryococelus australis</name>
    <dbReference type="NCBI Taxonomy" id="614101"/>
    <lineage>
        <taxon>Eukaryota</taxon>
        <taxon>Metazoa</taxon>
        <taxon>Ecdysozoa</taxon>
        <taxon>Arthropoda</taxon>
        <taxon>Hexapoda</taxon>
        <taxon>Insecta</taxon>
        <taxon>Pterygota</taxon>
        <taxon>Neoptera</taxon>
        <taxon>Polyneoptera</taxon>
        <taxon>Phasmatodea</taxon>
        <taxon>Verophasmatodea</taxon>
        <taxon>Anareolatae</taxon>
        <taxon>Phasmatidae</taxon>
        <taxon>Eurycanthinae</taxon>
        <taxon>Dryococelus</taxon>
    </lineage>
</organism>
<reference evidence="1 2" key="1">
    <citation type="submission" date="2023-02" db="EMBL/GenBank/DDBJ databases">
        <title>LHISI_Scaffold_Assembly.</title>
        <authorList>
            <person name="Stuart O.P."/>
            <person name="Cleave R."/>
            <person name="Magrath M.J.L."/>
            <person name="Mikheyev A.S."/>
        </authorList>
    </citation>
    <scope>NUCLEOTIDE SEQUENCE [LARGE SCALE GENOMIC DNA]</scope>
    <source>
        <strain evidence="1">Daus_M_001</strain>
        <tissue evidence="1">Leg muscle</tissue>
    </source>
</reference>
<evidence type="ECO:0000313" key="2">
    <source>
        <dbReference type="Proteomes" id="UP001159363"/>
    </source>
</evidence>
<proteinExistence type="predicted"/>
<gene>
    <name evidence="1" type="ORF">PR048_026914</name>
</gene>
<keyword evidence="2" id="KW-1185">Reference proteome</keyword>
<dbReference type="Proteomes" id="UP001159363">
    <property type="component" value="Chromosome 10"/>
</dbReference>
<sequence length="68" mass="7607">MLSKVKRLQTTLPVMPTSLEPQCNPSTLQSMQHGDGLLKGQSKQNYDKWHGAKDLEPLKLCTLVCVQI</sequence>